<accession>A0ABP9FAF0</accession>
<evidence type="ECO:0000256" key="1">
    <source>
        <dbReference type="ARBA" id="ARBA00004651"/>
    </source>
</evidence>
<dbReference type="InterPro" id="IPR000522">
    <property type="entry name" value="ABC_transptr_permease_BtuC"/>
</dbReference>
<keyword evidence="4" id="KW-1003">Cell membrane</keyword>
<keyword evidence="5 8" id="KW-0812">Transmembrane</keyword>
<protein>
    <submittedName>
        <fullName evidence="9">Iron chelate uptake ABC transporter family permease subunit</fullName>
    </submittedName>
</protein>
<keyword evidence="6 8" id="KW-1133">Transmembrane helix</keyword>
<feature type="transmembrane region" description="Helical" evidence="8">
    <location>
        <begin position="116"/>
        <end position="138"/>
    </location>
</feature>
<sequence>MTTVAFHPEHTRTRRSLTPAARLWVALGVCLLAVVAFMTINASGSLDFVLPFRGRKVAAMVLVGWATGVATVAFQTVTNNRLLTPSILGLDALYAFIQTALIFLLGVSFVSTIGPYAMFGIIVALMLASAMMLTGLLFGRKGRSVYLVVLAGLVLGSILRSFSSLISRVLDPTSYLVLQGNLFASFNAVNPELIGVGAVIVAGASWWLWRQRNALDVLTLGREAAVSLGVPYQRTVRAVLLVATLLVCVSTALVGPITFLGLIVAAVAYQVAGTGKHAFTMPMAGLLGVGVIVAGQAILEQVFGLGTVLSVIIEFAGGIAFIWLVIRKVARS</sequence>
<evidence type="ECO:0000256" key="2">
    <source>
        <dbReference type="ARBA" id="ARBA00007935"/>
    </source>
</evidence>
<keyword evidence="7 8" id="KW-0472">Membrane</keyword>
<keyword evidence="10" id="KW-1185">Reference proteome</keyword>
<evidence type="ECO:0000256" key="6">
    <source>
        <dbReference type="ARBA" id="ARBA00022989"/>
    </source>
</evidence>
<feature type="transmembrane region" description="Helical" evidence="8">
    <location>
        <begin position="145"/>
        <end position="166"/>
    </location>
</feature>
<proteinExistence type="inferred from homology"/>
<dbReference type="EMBL" id="BAABLV010000020">
    <property type="protein sequence ID" value="GAA4896591.1"/>
    <property type="molecule type" value="Genomic_DNA"/>
</dbReference>
<name>A0ABP9FAF0_9ACTN</name>
<feature type="transmembrane region" description="Helical" evidence="8">
    <location>
        <begin position="238"/>
        <end position="267"/>
    </location>
</feature>
<comment type="caution">
    <text evidence="9">The sequence shown here is derived from an EMBL/GenBank/DDBJ whole genome shotgun (WGS) entry which is preliminary data.</text>
</comment>
<organism evidence="9 10">
    <name type="scientific">Tessaracoccus lubricantis</name>
    <dbReference type="NCBI Taxonomy" id="545543"/>
    <lineage>
        <taxon>Bacteria</taxon>
        <taxon>Bacillati</taxon>
        <taxon>Actinomycetota</taxon>
        <taxon>Actinomycetes</taxon>
        <taxon>Propionibacteriales</taxon>
        <taxon>Propionibacteriaceae</taxon>
        <taxon>Tessaracoccus</taxon>
    </lineage>
</organism>
<dbReference type="RefSeq" id="WP_345580714.1">
    <property type="nucleotide sequence ID" value="NZ_BAABLV010000020.1"/>
</dbReference>
<feature type="transmembrane region" description="Helical" evidence="8">
    <location>
        <begin position="57"/>
        <end position="77"/>
    </location>
</feature>
<feature type="transmembrane region" description="Helical" evidence="8">
    <location>
        <begin position="21"/>
        <end position="42"/>
    </location>
</feature>
<evidence type="ECO:0000313" key="9">
    <source>
        <dbReference type="EMBL" id="GAA4896591.1"/>
    </source>
</evidence>
<reference evidence="10" key="1">
    <citation type="journal article" date="2019" name="Int. J. Syst. Evol. Microbiol.">
        <title>The Global Catalogue of Microorganisms (GCM) 10K type strain sequencing project: providing services to taxonomists for standard genome sequencing and annotation.</title>
        <authorList>
            <consortium name="The Broad Institute Genomics Platform"/>
            <consortium name="The Broad Institute Genome Sequencing Center for Infectious Disease"/>
            <person name="Wu L."/>
            <person name="Ma J."/>
        </authorList>
    </citation>
    <scope>NUCLEOTIDE SEQUENCE [LARGE SCALE GENOMIC DNA]</scope>
    <source>
        <strain evidence="10">JCM 19125</strain>
    </source>
</reference>
<dbReference type="Gene3D" id="1.10.3470.10">
    <property type="entry name" value="ABC transporter involved in vitamin B12 uptake, BtuC"/>
    <property type="match status" value="1"/>
</dbReference>
<evidence type="ECO:0000256" key="3">
    <source>
        <dbReference type="ARBA" id="ARBA00022448"/>
    </source>
</evidence>
<dbReference type="Proteomes" id="UP001501521">
    <property type="component" value="Unassembled WGS sequence"/>
</dbReference>
<gene>
    <name evidence="9" type="ORF">GCM10025789_12940</name>
</gene>
<evidence type="ECO:0000256" key="4">
    <source>
        <dbReference type="ARBA" id="ARBA00022475"/>
    </source>
</evidence>
<dbReference type="PANTHER" id="PTHR30472:SF19">
    <property type="entry name" value="PETROBACTIN IMPORT SYSTEM PERMEASE PROTEIN YCLO"/>
    <property type="match status" value="1"/>
</dbReference>
<feature type="transmembrane region" description="Helical" evidence="8">
    <location>
        <begin position="89"/>
        <end position="110"/>
    </location>
</feature>
<dbReference type="SUPFAM" id="SSF81345">
    <property type="entry name" value="ABC transporter involved in vitamin B12 uptake, BtuC"/>
    <property type="match status" value="1"/>
</dbReference>
<dbReference type="InterPro" id="IPR037294">
    <property type="entry name" value="ABC_BtuC-like"/>
</dbReference>
<evidence type="ECO:0000313" key="10">
    <source>
        <dbReference type="Proteomes" id="UP001501521"/>
    </source>
</evidence>
<feature type="transmembrane region" description="Helical" evidence="8">
    <location>
        <begin position="305"/>
        <end position="326"/>
    </location>
</feature>
<keyword evidence="3" id="KW-0813">Transport</keyword>
<dbReference type="PANTHER" id="PTHR30472">
    <property type="entry name" value="FERRIC ENTEROBACTIN TRANSPORT SYSTEM PERMEASE PROTEIN"/>
    <property type="match status" value="1"/>
</dbReference>
<comment type="subcellular location">
    <subcellularLocation>
        <location evidence="1">Cell membrane</location>
        <topology evidence="1">Multi-pass membrane protein</topology>
    </subcellularLocation>
</comment>
<dbReference type="CDD" id="cd06550">
    <property type="entry name" value="TM_ABC_iron-siderophores_like"/>
    <property type="match status" value="1"/>
</dbReference>
<evidence type="ECO:0000256" key="5">
    <source>
        <dbReference type="ARBA" id="ARBA00022692"/>
    </source>
</evidence>
<evidence type="ECO:0000256" key="8">
    <source>
        <dbReference type="SAM" id="Phobius"/>
    </source>
</evidence>
<dbReference type="Pfam" id="PF01032">
    <property type="entry name" value="FecCD"/>
    <property type="match status" value="1"/>
</dbReference>
<feature type="transmembrane region" description="Helical" evidence="8">
    <location>
        <begin position="279"/>
        <end position="299"/>
    </location>
</feature>
<evidence type="ECO:0000256" key="7">
    <source>
        <dbReference type="ARBA" id="ARBA00023136"/>
    </source>
</evidence>
<comment type="similarity">
    <text evidence="2">Belongs to the binding-protein-dependent transport system permease family. FecCD subfamily.</text>
</comment>